<keyword evidence="3" id="KW-1185">Reference proteome</keyword>
<dbReference type="OrthoDB" id="21647at10239"/>
<dbReference type="InterPro" id="IPR016181">
    <property type="entry name" value="Acyl_CoA_acyltransferase"/>
</dbReference>
<dbReference type="EMBL" id="KY363465">
    <property type="protein sequence ID" value="AQT25281.1"/>
    <property type="molecule type" value="Genomic_DNA"/>
</dbReference>
<evidence type="ECO:0000313" key="3">
    <source>
        <dbReference type="Proteomes" id="UP000222417"/>
    </source>
</evidence>
<dbReference type="SUPFAM" id="SSF55729">
    <property type="entry name" value="Acyl-CoA N-acyltransferases (Nat)"/>
    <property type="match status" value="1"/>
</dbReference>
<accession>A0A1S6KV41</accession>
<proteinExistence type="predicted"/>
<feature type="domain" description="N-acetyltransferase" evidence="1">
    <location>
        <begin position="1"/>
        <end position="139"/>
    </location>
</feature>
<protein>
    <submittedName>
        <fullName evidence="2">Acetyltransferase</fullName>
    </submittedName>
</protein>
<name>A0A1S6KV41_9CAUD</name>
<reference evidence="2 3" key="1">
    <citation type="submission" date="2016-12" db="EMBL/GenBank/DDBJ databases">
        <title>Providencia rettgeri phage vB-PreS_PR1 - a deep-branching member of the T5-like siphoviruses.</title>
        <authorList>
            <person name="Oliveira H."/>
            <person name="Pinto G."/>
            <person name="Hendrix H."/>
            <person name="Noben J.-P."/>
            <person name="Gawor J."/>
            <person name="Lobocka M."/>
            <person name="Lavigne R."/>
            <person name="Azeredo J."/>
        </authorList>
    </citation>
    <scope>NUCLEOTIDE SEQUENCE [LARGE SCALE GENOMIC DNA]</scope>
</reference>
<evidence type="ECO:0000259" key="1">
    <source>
        <dbReference type="PROSITE" id="PS51186"/>
    </source>
</evidence>
<dbReference type="Gene3D" id="3.40.630.30">
    <property type="match status" value="1"/>
</dbReference>
<keyword evidence="2" id="KW-0808">Transferase</keyword>
<dbReference type="InterPro" id="IPR000182">
    <property type="entry name" value="GNAT_dom"/>
</dbReference>
<sequence>MIVINVNKEAISELKKELDSEIGINSDLGTITHAYSDYNSGCYQYFGFVGTSVAVDINNTMIGVITSLYVKPEYRGHGFASKLIETAVQQFYDFGISRVQIEADSESMAAKLYNYVGFKPKLIMMEGDTRDILRNCKERE</sequence>
<dbReference type="CDD" id="cd04301">
    <property type="entry name" value="NAT_SF"/>
    <property type="match status" value="1"/>
</dbReference>
<dbReference type="PROSITE" id="PS51186">
    <property type="entry name" value="GNAT"/>
    <property type="match status" value="1"/>
</dbReference>
<evidence type="ECO:0000313" key="2">
    <source>
        <dbReference type="EMBL" id="AQT25281.1"/>
    </source>
</evidence>
<dbReference type="GO" id="GO:0016747">
    <property type="term" value="F:acyltransferase activity, transferring groups other than amino-acyl groups"/>
    <property type="evidence" value="ECO:0007669"/>
    <property type="project" value="InterPro"/>
</dbReference>
<dbReference type="Pfam" id="PF00583">
    <property type="entry name" value="Acetyltransf_1"/>
    <property type="match status" value="1"/>
</dbReference>
<organism evidence="2 3">
    <name type="scientific">Providencia phage vB_PreS_PR1</name>
    <dbReference type="NCBI Taxonomy" id="1931407"/>
    <lineage>
        <taxon>Viruses</taxon>
        <taxon>Duplodnaviria</taxon>
        <taxon>Heunggongvirae</taxon>
        <taxon>Uroviricota</taxon>
        <taxon>Caudoviricetes</taxon>
        <taxon>Demerecviridae</taxon>
        <taxon>Priunavirus</taxon>
        <taxon>Priunavirus PR1</taxon>
    </lineage>
</organism>
<gene>
    <name evidence="2" type="ORF">PR1_30</name>
</gene>
<dbReference type="Proteomes" id="UP000222417">
    <property type="component" value="Segment"/>
</dbReference>